<dbReference type="Pfam" id="PF21089">
    <property type="entry name" value="PKS_DH_N"/>
    <property type="match status" value="2"/>
</dbReference>
<dbReference type="FunFam" id="3.40.47.10:FF:000019">
    <property type="entry name" value="Polyketide synthase type I"/>
    <property type="match status" value="2"/>
</dbReference>
<dbReference type="Gene3D" id="3.40.50.12780">
    <property type="entry name" value="N-terminal domain of ligase-like"/>
    <property type="match status" value="1"/>
</dbReference>
<dbReference type="GO" id="GO:0006633">
    <property type="term" value="P:fatty acid biosynthetic process"/>
    <property type="evidence" value="ECO:0007669"/>
    <property type="project" value="InterPro"/>
</dbReference>
<feature type="domain" description="Carrier" evidence="11">
    <location>
        <begin position="2348"/>
        <end position="2428"/>
    </location>
</feature>
<feature type="domain" description="PKS/mFAS DH" evidence="13">
    <location>
        <begin position="1548"/>
        <end position="1828"/>
    </location>
</feature>
<feature type="active site" description="Proton donor; for dehydratase activity" evidence="9">
    <location>
        <position position="1743"/>
    </location>
</feature>
<evidence type="ECO:0000256" key="4">
    <source>
        <dbReference type="ARBA" id="ARBA00022450"/>
    </source>
</evidence>
<dbReference type="CDD" id="cd05930">
    <property type="entry name" value="A_NRPS"/>
    <property type="match status" value="1"/>
</dbReference>
<dbReference type="PROSITE" id="PS00606">
    <property type="entry name" value="KS3_1"/>
    <property type="match status" value="1"/>
</dbReference>
<dbReference type="InterPro" id="IPR020807">
    <property type="entry name" value="PKS_DH"/>
</dbReference>
<feature type="domain" description="Ketosynthase family 3 (KS3)" evidence="12">
    <location>
        <begin position="930"/>
        <end position="1353"/>
    </location>
</feature>
<dbReference type="Pfam" id="PF14765">
    <property type="entry name" value="PS-DH"/>
    <property type="match status" value="2"/>
</dbReference>
<dbReference type="PROSITE" id="PS52004">
    <property type="entry name" value="KS3_2"/>
    <property type="match status" value="2"/>
</dbReference>
<name>A0A974SGR3_9BACL</name>
<dbReference type="SUPFAM" id="SSF47336">
    <property type="entry name" value="ACP-like"/>
    <property type="match status" value="3"/>
</dbReference>
<dbReference type="CDD" id="cd00833">
    <property type="entry name" value="PKS"/>
    <property type="match status" value="2"/>
</dbReference>
<reference evidence="14 15" key="1">
    <citation type="submission" date="2021-01" db="EMBL/GenBank/DDBJ databases">
        <title>Whole genome sequence of Paenibacillus sonchi LMG 24727 for comparative genomics.</title>
        <authorList>
            <person name="Lee G."/>
            <person name="Kim M.-J."/>
            <person name="Lim K."/>
            <person name="Shin J.-H."/>
        </authorList>
    </citation>
    <scope>NUCLEOTIDE SEQUENCE [LARGE SCALE GENOMIC DNA]</scope>
    <source>
        <strain evidence="14 15">LMG 24727</strain>
        <plasmid evidence="14 15">unnamed1</plasmid>
    </source>
</reference>
<evidence type="ECO:0000256" key="9">
    <source>
        <dbReference type="PROSITE-ProRule" id="PRU01363"/>
    </source>
</evidence>
<dbReference type="PANTHER" id="PTHR43775">
    <property type="entry name" value="FATTY ACID SYNTHASE"/>
    <property type="match status" value="1"/>
</dbReference>
<geneLocation type="plasmid" evidence="14 15">
    <name>unnamed1</name>
</geneLocation>
<dbReference type="GO" id="GO:0031177">
    <property type="term" value="F:phosphopantetheine binding"/>
    <property type="evidence" value="ECO:0007669"/>
    <property type="project" value="InterPro"/>
</dbReference>
<dbReference type="InterPro" id="IPR009081">
    <property type="entry name" value="PP-bd_ACP"/>
</dbReference>
<dbReference type="InterPro" id="IPR016039">
    <property type="entry name" value="Thiolase-like"/>
</dbReference>
<dbReference type="InterPro" id="IPR042104">
    <property type="entry name" value="PKS_dehydratase_sf"/>
</dbReference>
<dbReference type="Pfam" id="PF08659">
    <property type="entry name" value="KR"/>
    <property type="match status" value="2"/>
</dbReference>
<evidence type="ECO:0000256" key="5">
    <source>
        <dbReference type="ARBA" id="ARBA00022490"/>
    </source>
</evidence>
<dbReference type="Pfam" id="PF21394">
    <property type="entry name" value="Beta-ketacyl_N"/>
    <property type="match status" value="2"/>
</dbReference>
<dbReference type="Gene3D" id="3.10.129.110">
    <property type="entry name" value="Polyketide synthase dehydratase"/>
    <property type="match status" value="2"/>
</dbReference>
<feature type="region of interest" description="C-terminal hotdog fold" evidence="9">
    <location>
        <begin position="1682"/>
        <end position="1828"/>
    </location>
</feature>
<dbReference type="PROSITE" id="PS00455">
    <property type="entry name" value="AMP_BINDING"/>
    <property type="match status" value="1"/>
</dbReference>
<dbReference type="CDD" id="cd08953">
    <property type="entry name" value="KR_2_SDR_x"/>
    <property type="match status" value="2"/>
</dbReference>
<feature type="active site" description="Proton donor; for dehydratase activity" evidence="9">
    <location>
        <position position="3404"/>
    </location>
</feature>
<dbReference type="EMBL" id="CP068596">
    <property type="protein sequence ID" value="QQZ64661.1"/>
    <property type="molecule type" value="Genomic_DNA"/>
</dbReference>
<dbReference type="PROSITE" id="PS00012">
    <property type="entry name" value="PHOSPHOPANTETHEINE"/>
    <property type="match status" value="1"/>
</dbReference>
<keyword evidence="6" id="KW-0597">Phosphoprotein</keyword>
<evidence type="ECO:0000259" key="12">
    <source>
        <dbReference type="PROSITE" id="PS52004"/>
    </source>
</evidence>
<dbReference type="Pfam" id="PF13193">
    <property type="entry name" value="AMP-binding_C"/>
    <property type="match status" value="1"/>
</dbReference>
<dbReference type="InterPro" id="IPR036291">
    <property type="entry name" value="NAD(P)-bd_dom_sf"/>
</dbReference>
<comment type="pathway">
    <text evidence="3">Antibiotic biosynthesis; bacillaene biosynthesis.</text>
</comment>
<dbReference type="SUPFAM" id="SSF51735">
    <property type="entry name" value="NAD(P)-binding Rossmann-fold domains"/>
    <property type="match status" value="4"/>
</dbReference>
<evidence type="ECO:0000313" key="15">
    <source>
        <dbReference type="Proteomes" id="UP000595841"/>
    </source>
</evidence>
<feature type="active site" description="Proton acceptor; for dehydratase activity" evidence="9">
    <location>
        <position position="3240"/>
    </location>
</feature>
<dbReference type="PROSITE" id="PS50075">
    <property type="entry name" value="CARRIER"/>
    <property type="match status" value="2"/>
</dbReference>
<dbReference type="SUPFAM" id="SSF52777">
    <property type="entry name" value="CoA-dependent acyltransferases"/>
    <property type="match status" value="1"/>
</dbReference>
<comment type="function">
    <text evidence="1">Involved in some intermediate steps for the synthesis of the antibiotic polyketide bacillaene which is involved in secondary metabolism.</text>
</comment>
<dbReference type="InterPro" id="IPR049551">
    <property type="entry name" value="PKS_DH_C"/>
</dbReference>
<feature type="region of interest" description="C-terminal hotdog fold" evidence="9">
    <location>
        <begin position="3344"/>
        <end position="3481"/>
    </location>
</feature>
<dbReference type="GO" id="GO:0071770">
    <property type="term" value="P:DIM/DIP cell wall layer assembly"/>
    <property type="evidence" value="ECO:0007669"/>
    <property type="project" value="TreeGrafter"/>
</dbReference>
<dbReference type="SUPFAM" id="SSF56801">
    <property type="entry name" value="Acetyl-CoA synthetase-like"/>
    <property type="match status" value="1"/>
</dbReference>
<evidence type="ECO:0000256" key="7">
    <source>
        <dbReference type="ARBA" id="ARBA00022679"/>
    </source>
</evidence>
<dbReference type="Gene3D" id="1.10.1240.100">
    <property type="match status" value="1"/>
</dbReference>
<dbReference type="SMART" id="SM00823">
    <property type="entry name" value="PKS_PP"/>
    <property type="match status" value="3"/>
</dbReference>
<evidence type="ECO:0000313" key="14">
    <source>
        <dbReference type="EMBL" id="QQZ64661.1"/>
    </source>
</evidence>
<dbReference type="GO" id="GO:0004312">
    <property type="term" value="F:fatty acid synthase activity"/>
    <property type="evidence" value="ECO:0007669"/>
    <property type="project" value="TreeGrafter"/>
</dbReference>
<dbReference type="Pfam" id="PF00550">
    <property type="entry name" value="PP-binding"/>
    <property type="match status" value="3"/>
</dbReference>
<dbReference type="PANTHER" id="PTHR43775:SF37">
    <property type="entry name" value="SI:DKEY-61P9.11"/>
    <property type="match status" value="1"/>
</dbReference>
<dbReference type="InterPro" id="IPR006162">
    <property type="entry name" value="Ppantetheine_attach_site"/>
</dbReference>
<dbReference type="SMART" id="SM00826">
    <property type="entry name" value="PKS_DH"/>
    <property type="match status" value="2"/>
</dbReference>
<dbReference type="InterPro" id="IPR049552">
    <property type="entry name" value="PKS_DH_N"/>
</dbReference>
<evidence type="ECO:0000259" key="11">
    <source>
        <dbReference type="PROSITE" id="PS50075"/>
    </source>
</evidence>
<accession>A0A974SGR3</accession>
<comment type="subcellular location">
    <subcellularLocation>
        <location evidence="2">Cytoplasm</location>
    </subcellularLocation>
</comment>
<dbReference type="InterPro" id="IPR025110">
    <property type="entry name" value="AMP-bd_C"/>
</dbReference>
<dbReference type="Gene3D" id="1.10.1200.10">
    <property type="entry name" value="ACP-like"/>
    <property type="match status" value="3"/>
</dbReference>
<dbReference type="InterPro" id="IPR045851">
    <property type="entry name" value="AMP-bd_C_sf"/>
</dbReference>
<evidence type="ECO:0000256" key="2">
    <source>
        <dbReference type="ARBA" id="ARBA00004496"/>
    </source>
</evidence>
<dbReference type="Gene3D" id="3.40.50.720">
    <property type="entry name" value="NAD(P)-binding Rossmann-like Domain"/>
    <property type="match status" value="2"/>
</dbReference>
<dbReference type="Proteomes" id="UP000595841">
    <property type="component" value="Plasmid unnamed1"/>
</dbReference>
<keyword evidence="5" id="KW-0963">Cytoplasm</keyword>
<dbReference type="Gene3D" id="3.30.300.30">
    <property type="match status" value="1"/>
</dbReference>
<dbReference type="SUPFAM" id="SSF53901">
    <property type="entry name" value="Thiolase-like"/>
    <property type="match status" value="3"/>
</dbReference>
<dbReference type="InterPro" id="IPR014030">
    <property type="entry name" value="Ketoacyl_synth_N"/>
</dbReference>
<dbReference type="InterPro" id="IPR020806">
    <property type="entry name" value="PKS_PP-bd"/>
</dbReference>
<dbReference type="GO" id="GO:0004315">
    <property type="term" value="F:3-oxoacyl-[acyl-carrier-protein] synthase activity"/>
    <property type="evidence" value="ECO:0007669"/>
    <property type="project" value="InterPro"/>
</dbReference>
<feature type="region of interest" description="N-terminal hotdog fold" evidence="9">
    <location>
        <begin position="3204"/>
        <end position="3329"/>
    </location>
</feature>
<dbReference type="InterPro" id="IPR050091">
    <property type="entry name" value="PKS_NRPS_Biosynth_Enz"/>
</dbReference>
<feature type="domain" description="Ketosynthase family 3 (KS3)" evidence="12">
    <location>
        <begin position="2487"/>
        <end position="2916"/>
    </location>
</feature>
<dbReference type="Gene3D" id="3.40.47.10">
    <property type="match status" value="3"/>
</dbReference>
<feature type="compositionally biased region" description="Basic and acidic residues" evidence="10">
    <location>
        <begin position="2478"/>
        <end position="2487"/>
    </location>
</feature>
<dbReference type="Pfam" id="PF00109">
    <property type="entry name" value="ketoacyl-synt"/>
    <property type="match status" value="3"/>
</dbReference>
<dbReference type="InterPro" id="IPR049490">
    <property type="entry name" value="C883_1060-like_KR_N"/>
</dbReference>
<dbReference type="PROSITE" id="PS52019">
    <property type="entry name" value="PKS_MFAS_DH"/>
    <property type="match status" value="2"/>
</dbReference>
<dbReference type="GO" id="GO:0005886">
    <property type="term" value="C:plasma membrane"/>
    <property type="evidence" value="ECO:0007669"/>
    <property type="project" value="TreeGrafter"/>
</dbReference>
<evidence type="ECO:0000259" key="13">
    <source>
        <dbReference type="PROSITE" id="PS52019"/>
    </source>
</evidence>
<dbReference type="Gene3D" id="3.30.70.3290">
    <property type="match status" value="1"/>
</dbReference>
<dbReference type="InterPro" id="IPR020845">
    <property type="entry name" value="AMP-binding_CS"/>
</dbReference>
<dbReference type="SMART" id="SM00822">
    <property type="entry name" value="PKS_KR"/>
    <property type="match status" value="2"/>
</dbReference>
<dbReference type="InterPro" id="IPR018201">
    <property type="entry name" value="Ketoacyl_synth_AS"/>
</dbReference>
<keyword evidence="15" id="KW-1185">Reference proteome</keyword>
<dbReference type="Pfam" id="PF02801">
    <property type="entry name" value="Ketoacyl-synt_C"/>
    <property type="match status" value="2"/>
</dbReference>
<evidence type="ECO:0000256" key="10">
    <source>
        <dbReference type="SAM" id="MobiDB-lite"/>
    </source>
</evidence>
<dbReference type="InterPro" id="IPR057326">
    <property type="entry name" value="KR_dom"/>
</dbReference>
<dbReference type="KEGG" id="pson:JI735_33990"/>
<proteinExistence type="predicted"/>
<dbReference type="Pfam" id="PF00501">
    <property type="entry name" value="AMP-binding"/>
    <property type="match status" value="1"/>
</dbReference>
<protein>
    <submittedName>
        <fullName evidence="14">SDR family NAD(P)-dependent oxidoreductase</fullName>
    </submittedName>
</protein>
<dbReference type="InterPro" id="IPR042099">
    <property type="entry name" value="ANL_N_sf"/>
</dbReference>
<dbReference type="InterPro" id="IPR013968">
    <property type="entry name" value="PKS_KR"/>
</dbReference>
<keyword evidence="4" id="KW-0596">Phosphopantetheine</keyword>
<organism evidence="14 15">
    <name type="scientific">Paenibacillus sonchi</name>
    <dbReference type="NCBI Taxonomy" id="373687"/>
    <lineage>
        <taxon>Bacteria</taxon>
        <taxon>Bacillati</taxon>
        <taxon>Bacillota</taxon>
        <taxon>Bacilli</taxon>
        <taxon>Bacillales</taxon>
        <taxon>Paenibacillaceae</taxon>
        <taxon>Paenibacillus</taxon>
        <taxon>Paenibacillus sonchi group</taxon>
    </lineage>
</organism>
<evidence type="ECO:0000256" key="1">
    <source>
        <dbReference type="ARBA" id="ARBA00003299"/>
    </source>
</evidence>
<keyword evidence="14" id="KW-0614">Plasmid</keyword>
<evidence type="ECO:0000256" key="8">
    <source>
        <dbReference type="ARBA" id="ARBA00022737"/>
    </source>
</evidence>
<dbReference type="InterPro" id="IPR049900">
    <property type="entry name" value="PKS_mFAS_DH"/>
</dbReference>
<feature type="domain" description="Carrier" evidence="11">
    <location>
        <begin position="802"/>
        <end position="879"/>
    </location>
</feature>
<sequence length="4161" mass="459747">MEKQSAVITANQTTLAEFLDSLKLASTELSHTWIIKQGTGKQTLQEVQRLFAQNVPQVFHLLQGEQQRQAYEWELIRLFKLSEEQWGAVRSFSEEMGVKPQVVMAAVFITLFARYPDYEMKAGVRGIGKRGRSITWFDCSNAEGRTLRTLVGQVKDALPQEKESSSYQLLLQIPNLPLENKEAASPDAVVSFREEGESCVGGIKYSPILWDSISVELMLRQFANFLTNLLQEPDTVMDQVPLINREEESFLLDWAGCDEEISFDQPLYDRFARSASLGGDAIAVIHESGTGETDELSFRELSAAVDRLALRISCLRIDPASAIGVYGERSINTIVSILAIFKLGLTYVPLDGSYPETQIHYMIQDAGLALILDTDSRESFIGNGHVPVLRLDGSDPVPGGIAEDGGMQPETIYDSGEASLILYTSGSTGNPKGVRHRQLQLINYFNHMWTRYPFQQGDRTCQRTSMNFMPSMWEFLGALLQGVPTVILSDTVVKDPSKIIQALDKNKVSCCTMLPSMLRRMFESSEDLTVLKQVRMWMTVGEPFTLDLFKQFMKHFPDSLLVADYGATEVNGIMQFSTADCDLAEGRMAWFRPITNVKAFILDSHMRLCPVGVPGELHIGGVSLAVEYVNRQEETAAKFIKNPFRGREGERLYKMGDMARYLPDGTIQLLGRQDHQVKIRGIRIELSAVEKALSGDERIQECAVVAKESSNGTKRLVAFIALKPHAVYSDGEIREDLGARLPGFMVPSSFIFLKEMPRTPNGKLDRQKLIKADTGALVRELEEAAGKDVSDVIPPVESSAEIDNDSIRDELLRIATEILGGSPGEIKAHHKYYEVGFDSMTIVDFMNRIKALFEVKLEVTDFYDHPSIKDLVLFLARKGARPIAPEITETVTNVVVPGNASMKACSSDEAATDHPAKPADDAPADCQLAGRKIAVIGLSCRFPGARNAEEYWSNLAKGVCSVTEIPTGRWEMGSFYDPDLKKPFRSASKWGGFMQGIDQFDPEFFRISPRESEMMDPQHRLILEECWKAMEDAGYQDKELSDRAVGVYIGGRPGDYIQLIHDQNLPHDPYTTMGNDNAILSARISYYLNLKGPCITVDTACSSSLTAIHLACSDIAAGESEMAFAGGVSVMSSPSLYYQSSSMGMFSADGQCKAFDNEANGMVPGEGVGIVILKSLDRALEDGDHIYGVIVASGINQDGKTNGITAPSAASQQQLIQNLYTKHRLDPNRISYIEAHGTGTKLGDPIEIKALTEAFSGWTDQKGYCAVGSVKTNIGHTIACSGVAGLIKVLLAMKHRKLPPSLHFKNANEHIDFADSPFYVNTVLRDWEAQEPRMAAVSSFGISGTNAHLVVEEVPDVPRGGSDSLPYHIVPLSAKTKRALMAKAGDLAVWLDNEGSGYTLDEIGYTLQAGRSVFDCRAVFVVAGHHDLKRKLEAFLSGEALPNIYSNLHRQAPAEETGRHQQDKLLRRFGKADLERDESRNIAGQIAAWFIQGHDIDWTLIPRGSRPRRIPMPVYPFERQRYWIAGAADYRPQVQLEEKSADTQRSLHPYLGENFSTLKEQRFRTIFHLEDAEIQEHVIHGAAVLPAAVMMEMARAAGEFACEHKIRAISSIVWKREIRFTEDAKSVAIHLSEREHAVHFAIMDQTGDGPQTVCQGQLELDAVPRSAVAGIEVATSILARCTRSRTASELYSSFAEKGIQYGAGYQVVKTLAYNENELLARLELPDGQVTGEAPYELLPHMLDGAMHAIGGFDELFEADQSYVPFMLGRLELYRPLGKLCLTHIRLHHSNESGHGIIKADINVFDEQNALYLRLSDFVIKAIKKQGNPVVNTTPEPEVLFLADRWKSKELLPSAAEIPKNILVFGSDERRFPADALTDQRIIIVKQGTSWRQGADNMYEVGCEYADYTKLLDVLFDRGFRPDGILHLWTLDTSMYRDPSVHMEAGVYSLYLLTKAFMHGPYSSETINLVYAYSGEKNDAYPHYAGVNAFLRTAAVENPRFRTTSVMLEPDMLRKDWAACCARLRNELYDVPGDSEVMYSGSGRSVKVMESVELPQVPEAELVYRGTYVITGGLGCIGYQLACRMLADPGCRVIIVGRSELDGTRKQRLQQLQALAGEAHYIQGDVASYREARSALQECRKRFGSIQGVVHCAGVISDALLFHKERHDFDAVLQSKVWGTLNLDELTASDDLDFFVLFSSISSVFGNAGQSDYAYANRFMDEFAVVRDQKHLNGLRSGKSLSVNWPLWADGGMQLSGEHKKKLQMEFGMTELGSREGIASFEKALLSPYLSLSVLAGDKELLLHRVVSRRSLQLGELETLMQPYVTASVKPQGRVSGILDRESPAKVLEDDDAKRKRVEELLAGLISAETRLPAGKVQSQRSLDEYGLNSLMIMNMTGELISQFGALPQTLFFEHRNLEELAAYIVKAYPDQVAKLFGGPADVTAMEPEQETGGRSLPEGEAAGEPPVKEPNDSSLPSARREEDGDKDERIAIIGISGRYPMARTLEDYWNNLKSGRDCIVEIPADRWDLLSFFDPNKEAKGKSYTKWGGFLDGIDEFDPLFFNISPKEAELMDPQERLFLECAWETLEDSGYTRKRLEKATVGVYVGAMWSQYQLYGAAGDEREKPTSSFSSIANRVSYVMNFTGPSMAIDTMCSSSLTAIKLACDSLIRGETDYALAGGVNVASHPNKYILVSQGKFGSTDGKCRSFGEGGDGYVPGEGVGAVLLKPLDKAVRDGDSIYGVIAGTSLNHGGKTNGYTVPSPVSQAKLLKQAFHESGIDPRTISYLEAHGTGTALGDPIEIEGINRAFESFTEDKEFCAIGSVKSNVGHLESAAGIAALTKVLLQMRERMLVPSLHSDQLNPRIDFPSSPVRVQRVLSEWSQPVRMMNGRQETYPRRAGISSFGAGGSNAFLVVEEYVERKSSPSKAANRNRQPASIAVLSARTRERLYVYAGQMKAFVNSRRLQEGAVAERKEAAPVESLLSYIEAVTGVGREQLDTGDQLGNLLGTAADIMHFVSGINQKFGVELNLHEIAGGLTIGGLDSLIAAARIMRGEAVEPAILQTLPIDTGAAGYSLQDLVYTLQTGREHFEERLAIVCEDYHELSYLLDVYLQDGKAPGLYSGCASDKTAHGQVPALDPDHDTVHLTDRSRLNEMARRWTEGSDIPWKTLYSDQKHRPVKLPTYPFSRERYWIETGCALPASPSAEAVGSLRPFIDANVSTFEGLSYTKLFSKESVLIKDHVVQGDVLVPGAAMIEMVRSAGSLANPGKSVTELKHAMWFSPLDVTAGSKQATIRLTPAGDQAEFAIVTDVQGEQTVHFKGVLAYGSVAALDSPLDLSMIRERCRSVISPDDLYSRFYERGFQYGPSYQVMAELYHNDVEALGLIRLPSRSLQNEGNGFHPAIWDGAMQSVAALAGEEPAEQAGLPFAIKEIEIYGDMPTACWVHTVEGNEGYAITICCMSGNRLARINGFRLTGTSGPKNGAEGKGLIYVQEQWKPVELAIHMRTMEQSLLVFDDDNARFEHIRDELAQAYPTILRVRTGAEFRRTEFGFELNPDEPGGYHGLFESLREFSPHDFHIIWLWTWTNTDEDSASYEVDNVHSSALRLLYFTRAIAGVDRHGQTKILFVYAGHRPEWESSCAAAFAKSVCLESKQEVYRTVRVDDKLQAAELAQLLYREVNAIQQSFAEIAYTGGKRMMRVLEEADAGLQLNSGSSNCSLVQKRPVYVITGGAGGLGLVFARYLAAARPCILVLAGRSELNADRLAVLGQLGGTVEISYMRCDLSDSADTHRLFQNIRQRHGAIHGVIHAAGVARDSLVKRKSGEELQSVLAAKVNGIFHVDEATKDEPLEFFVAFSSIAAVAGSRGQADYAFANRYMDEYMERRHQLTGMGRRSGVSLSVNWPLWLEGGMMMPAAISSKMEEETGLTALQTDQGVMAFEAMLGFGYPRLTVAAGRLDKMREWLFRPLDISEAAASGSDMVAPSDQPCAEGDPTPEQASAFVKQMISRTTKVAVERIRDTDTFDRYGMDSVMLMSMGRDLEAVIGADGQTVFVEYNTVREVSGYLLHRHRDRLAVYFQKDSADAAVPAPSVQPKQARPGAKEVAVIGLSGKYPEAETISAFWANLSEGKDCIREVPTERWNADLYMNAPEDKEHMRINGKWGDL</sequence>
<dbReference type="InterPro" id="IPR000873">
    <property type="entry name" value="AMP-dep_synth/lig_dom"/>
</dbReference>
<feature type="region of interest" description="N-terminal hotdog fold" evidence="9">
    <location>
        <begin position="1548"/>
        <end position="1665"/>
    </location>
</feature>
<dbReference type="SMART" id="SM01294">
    <property type="entry name" value="PKS_PP_betabranch"/>
    <property type="match status" value="1"/>
</dbReference>
<gene>
    <name evidence="14" type="ORF">JI735_33990</name>
</gene>
<dbReference type="InterPro" id="IPR054514">
    <property type="entry name" value="RhiE-like_linker"/>
</dbReference>
<keyword evidence="7" id="KW-0808">Transferase</keyword>
<dbReference type="InterPro" id="IPR020841">
    <property type="entry name" value="PKS_Beta-ketoAc_synthase_dom"/>
</dbReference>
<feature type="active site" description="Proton acceptor; for dehydratase activity" evidence="9">
    <location>
        <position position="1577"/>
    </location>
</feature>
<feature type="region of interest" description="Disordered" evidence="10">
    <location>
        <begin position="2443"/>
        <end position="2487"/>
    </location>
</feature>
<dbReference type="InterPro" id="IPR036736">
    <property type="entry name" value="ACP-like_sf"/>
</dbReference>
<keyword evidence="8" id="KW-0677">Repeat</keyword>
<evidence type="ECO:0000256" key="3">
    <source>
        <dbReference type="ARBA" id="ARBA00004789"/>
    </source>
</evidence>
<dbReference type="Pfam" id="PF22336">
    <property type="entry name" value="RhiE-like_linker"/>
    <property type="match status" value="2"/>
</dbReference>
<feature type="domain" description="PKS/mFAS DH" evidence="13">
    <location>
        <begin position="3204"/>
        <end position="3481"/>
    </location>
</feature>
<feature type="region of interest" description="Disordered" evidence="10">
    <location>
        <begin position="3973"/>
        <end position="3992"/>
    </location>
</feature>
<dbReference type="SMART" id="SM00825">
    <property type="entry name" value="PKS_KS"/>
    <property type="match status" value="2"/>
</dbReference>
<evidence type="ECO:0000256" key="6">
    <source>
        <dbReference type="ARBA" id="ARBA00022553"/>
    </source>
</evidence>
<dbReference type="InterPro" id="IPR014031">
    <property type="entry name" value="Ketoacyl_synth_C"/>
</dbReference>
<dbReference type="GO" id="GO:0005737">
    <property type="term" value="C:cytoplasm"/>
    <property type="evidence" value="ECO:0007669"/>
    <property type="project" value="UniProtKB-SubCell"/>
</dbReference>